<organism evidence="7 8">
    <name type="scientific">Neolecta irregularis (strain DAH-3)</name>
    <dbReference type="NCBI Taxonomy" id="1198029"/>
    <lineage>
        <taxon>Eukaryota</taxon>
        <taxon>Fungi</taxon>
        <taxon>Dikarya</taxon>
        <taxon>Ascomycota</taxon>
        <taxon>Taphrinomycotina</taxon>
        <taxon>Neolectales</taxon>
        <taxon>Neolectaceae</taxon>
        <taxon>Neolecta</taxon>
    </lineage>
</organism>
<dbReference type="PANTHER" id="PTHR13391">
    <property type="entry name" value="MITOCHONDRIAL DISTRIBUTION REGULATOR MISATO"/>
    <property type="match status" value="1"/>
</dbReference>
<dbReference type="GO" id="GO:0005739">
    <property type="term" value="C:mitochondrion"/>
    <property type="evidence" value="ECO:0007669"/>
    <property type="project" value="UniProtKB-SubCell"/>
</dbReference>
<evidence type="ECO:0000259" key="5">
    <source>
        <dbReference type="Pfam" id="PF10644"/>
    </source>
</evidence>
<dbReference type="STRING" id="1198029.A0A1U7LHC8"/>
<accession>A0A1U7LHC8</accession>
<dbReference type="InterPro" id="IPR049942">
    <property type="entry name" value="DML1/Misato"/>
</dbReference>
<comment type="subcellular location">
    <subcellularLocation>
        <location evidence="2">Mitochondrion</location>
    </subcellularLocation>
</comment>
<dbReference type="Pfam" id="PF14881">
    <property type="entry name" value="Tubulin_3"/>
    <property type="match status" value="1"/>
</dbReference>
<dbReference type="OrthoDB" id="271881at2759"/>
<reference evidence="7 8" key="1">
    <citation type="submission" date="2016-04" db="EMBL/GenBank/DDBJ databases">
        <title>Evolutionary innovation and constraint leading to complex multicellularity in the Ascomycota.</title>
        <authorList>
            <person name="Cisse O."/>
            <person name="Nguyen A."/>
            <person name="Hewitt D.A."/>
            <person name="Jedd G."/>
            <person name="Stajich J.E."/>
        </authorList>
    </citation>
    <scope>NUCLEOTIDE SEQUENCE [LARGE SCALE GENOMIC DNA]</scope>
    <source>
        <strain evidence="7 8">DAH-3</strain>
    </source>
</reference>
<dbReference type="Pfam" id="PF10644">
    <property type="entry name" value="Misat_Tub_SegII"/>
    <property type="match status" value="1"/>
</dbReference>
<dbReference type="InterPro" id="IPR036525">
    <property type="entry name" value="Tubulin/FtsZ_GTPase_sf"/>
</dbReference>
<dbReference type="AlphaFoldDB" id="A0A1U7LHC8"/>
<dbReference type="InterPro" id="IPR029209">
    <property type="entry name" value="DML1/Misato_tubulin"/>
</dbReference>
<comment type="similarity">
    <text evidence="3">Belongs to the misato family.</text>
</comment>
<evidence type="ECO:0000313" key="8">
    <source>
        <dbReference type="Proteomes" id="UP000186594"/>
    </source>
</evidence>
<evidence type="ECO:0000256" key="1">
    <source>
        <dbReference type="ARBA" id="ARBA00003757"/>
    </source>
</evidence>
<sequence>MKEILTLQFGQAAGFLGAHFWNQQESLFSCDENNESPIDSDVHFRAGIGAGGIETFTPRVLIYDVKGGFGSLHQNALYESLTPEINHAAWDREIQEQKQPVIETEYEKILRNEVTDSNQQTVPVLSKVETWNDFNRVYYHPRSFVEITEYDLYGELAVLNTYDQGADLFQSLNREYDLFDHDLRSFLEECDSLQGIQVLCSVMDGWAGFSSEYLIELRDEFPKTSLISWAIENPMNDWESSHSFIRALVSLNETSSLYVPLGMPAIQKAGYDANSLWNRSAVLSLGYDSITLPTRLKASQRSSISEIIEYFSPSSQQRIAMLNLEIENHSSVINLSWSDRTPKLYSVFSVARSQSPTNTYNYHIDIPYKLLSSFPSSLAEDSMTRPNAYLSVGTTPIQKMEYLVELARRKTFGIKREELVDRLESIKEAYES</sequence>
<evidence type="ECO:0000256" key="4">
    <source>
        <dbReference type="ARBA" id="ARBA00023128"/>
    </source>
</evidence>
<evidence type="ECO:0000259" key="6">
    <source>
        <dbReference type="Pfam" id="PF14881"/>
    </source>
</evidence>
<dbReference type="Proteomes" id="UP000186594">
    <property type="component" value="Unassembled WGS sequence"/>
</dbReference>
<evidence type="ECO:0000313" key="7">
    <source>
        <dbReference type="EMBL" id="OLL21952.1"/>
    </source>
</evidence>
<dbReference type="SUPFAM" id="SSF52490">
    <property type="entry name" value="Tubulin nucleotide-binding domain-like"/>
    <property type="match status" value="1"/>
</dbReference>
<proteinExistence type="inferred from homology"/>
<dbReference type="OMA" id="QMYANES"/>
<dbReference type="Gene3D" id="3.40.50.1440">
    <property type="entry name" value="Tubulin/FtsZ, GTPase domain"/>
    <property type="match status" value="1"/>
</dbReference>
<keyword evidence="8" id="KW-1185">Reference proteome</keyword>
<keyword evidence="4" id="KW-0496">Mitochondrion</keyword>
<dbReference type="InterPro" id="IPR019605">
    <property type="entry name" value="Misato_II_tubulin-like"/>
</dbReference>
<evidence type="ECO:0000256" key="2">
    <source>
        <dbReference type="ARBA" id="ARBA00004173"/>
    </source>
</evidence>
<protein>
    <submittedName>
        <fullName evidence="7">Protein dml1</fullName>
    </submittedName>
</protein>
<dbReference type="GO" id="GO:0007005">
    <property type="term" value="P:mitochondrion organization"/>
    <property type="evidence" value="ECO:0007669"/>
    <property type="project" value="InterPro"/>
</dbReference>
<gene>
    <name evidence="7" type="ORF">NEOLI_001862</name>
</gene>
<evidence type="ECO:0000256" key="3">
    <source>
        <dbReference type="ARBA" id="ARBA00008507"/>
    </source>
</evidence>
<comment type="function">
    <text evidence="1">Involved in the partitioning of the mitochondrial organelle and mitochondrial DNA (mtDNA) inheritance.</text>
</comment>
<feature type="domain" description="DML1/Misato tubulin" evidence="6">
    <location>
        <begin position="126"/>
        <end position="296"/>
    </location>
</feature>
<feature type="domain" description="Misato Segment II tubulin-like" evidence="5">
    <location>
        <begin position="2"/>
        <end position="110"/>
    </location>
</feature>
<name>A0A1U7LHC8_NEOID</name>
<comment type="caution">
    <text evidence="7">The sequence shown here is derived from an EMBL/GenBank/DDBJ whole genome shotgun (WGS) entry which is preliminary data.</text>
</comment>
<dbReference type="PANTHER" id="PTHR13391:SF0">
    <property type="entry name" value="PROTEIN MISATO HOMOLOG 1"/>
    <property type="match status" value="1"/>
</dbReference>
<dbReference type="EMBL" id="LXFE01004103">
    <property type="protein sequence ID" value="OLL21952.1"/>
    <property type="molecule type" value="Genomic_DNA"/>
</dbReference>